<dbReference type="EMBL" id="WXZT01000006">
    <property type="protein sequence ID" value="MZZ12910.1"/>
    <property type="molecule type" value="Genomic_DNA"/>
</dbReference>
<proteinExistence type="predicted"/>
<dbReference type="Gene3D" id="3.10.129.10">
    <property type="entry name" value="Hotdog Thioesterase"/>
    <property type="match status" value="1"/>
</dbReference>
<reference evidence="2 3" key="1">
    <citation type="submission" date="2017-05" db="EMBL/GenBank/DDBJ databases">
        <authorList>
            <person name="Song R."/>
            <person name="Chenine A.L."/>
            <person name="Ruprecht R.M."/>
        </authorList>
    </citation>
    <scope>NUCLEOTIDE SEQUENCE [LARGE SCALE GENOMIC DNA]</scope>
    <source>
        <strain evidence="2 3">S567_C10_BS</strain>
    </source>
</reference>
<protein>
    <submittedName>
        <fullName evidence="2">DUF4442 domain-containing protein</fullName>
    </submittedName>
</protein>
<dbReference type="InterPro" id="IPR027961">
    <property type="entry name" value="DUF4442"/>
</dbReference>
<name>A0A1Y0GU11_PSEAI</name>
<evidence type="ECO:0000313" key="1">
    <source>
        <dbReference type="EMBL" id="MZZ12910.1"/>
    </source>
</evidence>
<dbReference type="Proteomes" id="UP000644192">
    <property type="component" value="Unassembled WGS sequence"/>
</dbReference>
<gene>
    <name evidence="2" type="ORF">CAZ10_23630</name>
    <name evidence="1" type="ORF">GUL26_11695</name>
</gene>
<dbReference type="InterPro" id="IPR029069">
    <property type="entry name" value="HotDog_dom_sf"/>
</dbReference>
<evidence type="ECO:0000313" key="3">
    <source>
        <dbReference type="Proteomes" id="UP000194857"/>
    </source>
</evidence>
<reference evidence="1" key="2">
    <citation type="submission" date="2020-01" db="EMBL/GenBank/DDBJ databases">
        <title>Bacteria Cultured from War Wounds Associated with the Conflict in Eastern Ukraine.</title>
        <authorList>
            <person name="Snesrud E."/>
            <person name="Galac M.R."/>
            <person name="Mc Gann P."/>
            <person name="Valentine K."/>
            <person name="Viacheslav K."/>
        </authorList>
    </citation>
    <scope>NUCLEOTIDE SEQUENCE</scope>
    <source>
        <strain evidence="1">VNMU148</strain>
    </source>
</reference>
<dbReference type="AlphaFoldDB" id="A0A1Y0GU11"/>
<organism evidence="2 3">
    <name type="scientific">Pseudomonas aeruginosa</name>
    <dbReference type="NCBI Taxonomy" id="287"/>
    <lineage>
        <taxon>Bacteria</taxon>
        <taxon>Pseudomonadati</taxon>
        <taxon>Pseudomonadota</taxon>
        <taxon>Gammaproteobacteria</taxon>
        <taxon>Pseudomonadales</taxon>
        <taxon>Pseudomonadaceae</taxon>
        <taxon>Pseudomonas</taxon>
    </lineage>
</organism>
<dbReference type="CDD" id="cd03443">
    <property type="entry name" value="PaaI_thioesterase"/>
    <property type="match status" value="1"/>
</dbReference>
<dbReference type="RefSeq" id="WP_016852736.1">
    <property type="nucleotide sequence ID" value="NZ_BSAQ01000067.1"/>
</dbReference>
<accession>A0A1Y0GU11</accession>
<dbReference type="Proteomes" id="UP000194857">
    <property type="component" value="Unassembled WGS sequence"/>
</dbReference>
<dbReference type="EMBL" id="NFFZ01000013">
    <property type="protein sequence ID" value="OTI58618.1"/>
    <property type="molecule type" value="Genomic_DNA"/>
</dbReference>
<sequence>MECRLPSLWKDASMPKRNRLSRAVGAINLLPRRLRSRSLSLLLGSQVRFAGTARVRIHELGQERAILSLKNRRPVQNHIKGIHAAAMALLAESASGFLVGMNVPDDKLPLIKTMKIDYLKRAQGDLTAIATLEAGQIEQIRQQDKGEVRVAVLVSDENGNQPIACEMVWAWVGKKPRVATAAPR</sequence>
<dbReference type="SUPFAM" id="SSF54637">
    <property type="entry name" value="Thioesterase/thiol ester dehydrase-isomerase"/>
    <property type="match status" value="1"/>
</dbReference>
<dbReference type="Pfam" id="PF14539">
    <property type="entry name" value="DUF4442"/>
    <property type="match status" value="1"/>
</dbReference>
<evidence type="ECO:0000313" key="2">
    <source>
        <dbReference type="EMBL" id="OTI58618.1"/>
    </source>
</evidence>
<comment type="caution">
    <text evidence="2">The sequence shown here is derived from an EMBL/GenBank/DDBJ whole genome shotgun (WGS) entry which is preliminary data.</text>
</comment>